<keyword evidence="1" id="KW-1185">Reference proteome</keyword>
<gene>
    <name evidence="2" type="ORF">PgNI_03325</name>
</gene>
<reference evidence="2" key="1">
    <citation type="journal article" date="2019" name="Mol. Biol. Evol.">
        <title>Blast fungal genomes show frequent chromosomal changes, gene gains and losses, and effector gene turnover.</title>
        <authorList>
            <person name="Gomez Luciano L.B."/>
            <person name="Jason Tsai I."/>
            <person name="Chuma I."/>
            <person name="Tosa Y."/>
            <person name="Chen Y.H."/>
            <person name="Li J.Y."/>
            <person name="Li M.Y."/>
            <person name="Jade Lu M.Y."/>
            <person name="Nakayashiki H."/>
            <person name="Li W.H."/>
        </authorList>
    </citation>
    <scope>NUCLEOTIDE SEQUENCE</scope>
    <source>
        <strain evidence="2">NI907</strain>
    </source>
</reference>
<dbReference type="GeneID" id="41958290"/>
<dbReference type="AlphaFoldDB" id="A0A6P8BDX1"/>
<evidence type="ECO:0000313" key="1">
    <source>
        <dbReference type="Proteomes" id="UP000515153"/>
    </source>
</evidence>
<accession>A0A6P8BDX1</accession>
<dbReference type="KEGG" id="pgri:PgNI_03325"/>
<organism evidence="1 2">
    <name type="scientific">Pyricularia grisea</name>
    <name type="common">Crabgrass-specific blast fungus</name>
    <name type="synonym">Magnaporthe grisea</name>
    <dbReference type="NCBI Taxonomy" id="148305"/>
    <lineage>
        <taxon>Eukaryota</taxon>
        <taxon>Fungi</taxon>
        <taxon>Dikarya</taxon>
        <taxon>Ascomycota</taxon>
        <taxon>Pezizomycotina</taxon>
        <taxon>Sordariomycetes</taxon>
        <taxon>Sordariomycetidae</taxon>
        <taxon>Magnaporthales</taxon>
        <taxon>Pyriculariaceae</taxon>
        <taxon>Pyricularia</taxon>
    </lineage>
</organism>
<reference evidence="2" key="2">
    <citation type="submission" date="2019-10" db="EMBL/GenBank/DDBJ databases">
        <authorList>
            <consortium name="NCBI Genome Project"/>
        </authorList>
    </citation>
    <scope>NUCLEOTIDE SEQUENCE</scope>
    <source>
        <strain evidence="2">NI907</strain>
    </source>
</reference>
<dbReference type="Proteomes" id="UP000515153">
    <property type="component" value="Unplaced"/>
</dbReference>
<protein>
    <submittedName>
        <fullName evidence="2">Uncharacterized protein</fullName>
    </submittedName>
</protein>
<feature type="non-terminal residue" evidence="2">
    <location>
        <position position="1"/>
    </location>
</feature>
<reference evidence="2" key="3">
    <citation type="submission" date="2025-08" db="UniProtKB">
        <authorList>
            <consortium name="RefSeq"/>
        </authorList>
    </citation>
    <scope>IDENTIFICATION</scope>
    <source>
        <strain evidence="2">NI907</strain>
    </source>
</reference>
<name>A0A6P8BDX1_PYRGI</name>
<sequence>VQYLHTVLTDNTSARFGQPFPKPQIKFALCQSFKWVSQPHEARTCADNPDRLLLTIRGVGVCCIATLFVWRGGGDAITQSLKSGADKQYQA</sequence>
<proteinExistence type="predicted"/>
<evidence type="ECO:0000313" key="2">
    <source>
        <dbReference type="RefSeq" id="XP_030985249.1"/>
    </source>
</evidence>
<dbReference type="RefSeq" id="XP_030985249.1">
    <property type="nucleotide sequence ID" value="XM_031123380.1"/>
</dbReference>